<dbReference type="eggNOG" id="COG0668">
    <property type="taxonomic scope" value="Bacteria"/>
</dbReference>
<dbReference type="Gene3D" id="3.30.70.100">
    <property type="match status" value="1"/>
</dbReference>
<dbReference type="Gene3D" id="2.30.30.60">
    <property type="match status" value="1"/>
</dbReference>
<evidence type="ECO:0000256" key="5">
    <source>
        <dbReference type="ARBA" id="ARBA00022989"/>
    </source>
</evidence>
<dbReference type="Gene3D" id="1.10.287.1260">
    <property type="match status" value="1"/>
</dbReference>
<dbReference type="InterPro" id="IPR049278">
    <property type="entry name" value="MS_channel_C"/>
</dbReference>
<dbReference type="SUPFAM" id="SSF82689">
    <property type="entry name" value="Mechanosensitive channel protein MscS (YggB), C-terminal domain"/>
    <property type="match status" value="1"/>
</dbReference>
<evidence type="ECO:0000256" key="1">
    <source>
        <dbReference type="ARBA" id="ARBA00004651"/>
    </source>
</evidence>
<feature type="domain" description="Mechanosensitive ion channel MscS" evidence="8">
    <location>
        <begin position="133"/>
        <end position="198"/>
    </location>
</feature>
<dbReference type="Proteomes" id="UP000002730">
    <property type="component" value="Chromosome"/>
</dbReference>
<dbReference type="InterPro" id="IPR023408">
    <property type="entry name" value="MscS_beta-dom_sf"/>
</dbReference>
<dbReference type="GO" id="GO:0005886">
    <property type="term" value="C:plasma membrane"/>
    <property type="evidence" value="ECO:0007669"/>
    <property type="project" value="UniProtKB-SubCell"/>
</dbReference>
<evidence type="ECO:0000256" key="6">
    <source>
        <dbReference type="ARBA" id="ARBA00023136"/>
    </source>
</evidence>
<dbReference type="PANTHER" id="PTHR30460:SF0">
    <property type="entry name" value="MODERATE CONDUCTANCE MECHANOSENSITIVE CHANNEL YBIO"/>
    <property type="match status" value="1"/>
</dbReference>
<dbReference type="Pfam" id="PF00924">
    <property type="entry name" value="MS_channel_2nd"/>
    <property type="match status" value="1"/>
</dbReference>
<accession>D9SPC4</accession>
<keyword evidence="4 7" id="KW-0812">Transmembrane</keyword>
<dbReference type="FunFam" id="2.30.30.60:FF:000001">
    <property type="entry name" value="MscS Mechanosensitive ion channel"/>
    <property type="match status" value="1"/>
</dbReference>
<dbReference type="PANTHER" id="PTHR30460">
    <property type="entry name" value="MODERATE CONDUCTANCE MECHANOSENSITIVE CHANNEL YBIO"/>
    <property type="match status" value="1"/>
</dbReference>
<evidence type="ECO:0000256" key="4">
    <source>
        <dbReference type="ARBA" id="ARBA00022692"/>
    </source>
</evidence>
<keyword evidence="6 7" id="KW-0472">Membrane</keyword>
<sequence>MICSNIEALFQVGIISVSIDQFTGWFREVGSKLIGTIIVILVMIVTLKIGDKVIKKWVKRKSEKANSSNDTFSLNSFNMDEKLAKTIGAILRSLLKYAVYFIGITSILSIYFGTVSLTLASIGGVAIGFGAQNLVKDVISGIFLLIENQYMVGESIEIQGSTGVVESIEIRVTRIRDANGDIHIIPNGSILKVTNKSRGSRRALVEVTISYDSDLNKAIDIINEVCLEYGKDDENIVELPQVVGITELGARGINIRVVGRTKPTKEWNAEVELRKKIKLALDDNNISIPYNTK</sequence>
<comment type="subcellular location">
    <subcellularLocation>
        <location evidence="1">Cell membrane</location>
        <topology evidence="1">Multi-pass membrane protein</topology>
    </subcellularLocation>
</comment>
<dbReference type="InterPro" id="IPR011066">
    <property type="entry name" value="MscS_channel_C_sf"/>
</dbReference>
<reference evidence="10 11" key="1">
    <citation type="submission" date="2010-08" db="EMBL/GenBank/DDBJ databases">
        <title>Complete sequence of Clostridium cellulovorans 743B.</title>
        <authorList>
            <consortium name="US DOE Joint Genome Institute"/>
            <person name="Lucas S."/>
            <person name="Copeland A."/>
            <person name="Lapidus A."/>
            <person name="Cheng J.-F."/>
            <person name="Bruce D."/>
            <person name="Goodwin L."/>
            <person name="Pitluck S."/>
            <person name="Chertkov O."/>
            <person name="Detter J.C."/>
            <person name="Han C."/>
            <person name="Tapia R."/>
            <person name="Land M."/>
            <person name="Hauser L."/>
            <person name="Chang Y.-J."/>
            <person name="Jeffries C."/>
            <person name="Kyrpides N."/>
            <person name="Ivanova N."/>
            <person name="Mikhailova N."/>
            <person name="Hemme C.L."/>
            <person name="Woyke T."/>
        </authorList>
    </citation>
    <scope>NUCLEOTIDE SEQUENCE [LARGE SCALE GENOMIC DNA]</scope>
    <source>
        <strain evidence="11">ATCC 35296 / DSM 3052 / OCM 3 / 743B</strain>
    </source>
</reference>
<evidence type="ECO:0000313" key="10">
    <source>
        <dbReference type="EMBL" id="ADL54026.1"/>
    </source>
</evidence>
<feature type="domain" description="Mechanosensitive ion channel MscS C-terminal" evidence="9">
    <location>
        <begin position="205"/>
        <end position="288"/>
    </location>
</feature>
<dbReference type="EMBL" id="CP002160">
    <property type="protein sequence ID" value="ADL54026.1"/>
    <property type="molecule type" value="Genomic_DNA"/>
</dbReference>
<feature type="transmembrane region" description="Helical" evidence="7">
    <location>
        <begin position="33"/>
        <end position="50"/>
    </location>
</feature>
<proteinExistence type="inferred from homology"/>
<name>D9SPC4_CLOC7</name>
<gene>
    <name evidence="10" type="ordered locus">Clocel_4370</name>
</gene>
<dbReference type="AlphaFoldDB" id="D9SPC4"/>
<protein>
    <submittedName>
        <fullName evidence="10">MscS Mechanosensitive ion channel</fullName>
    </submittedName>
</protein>
<keyword evidence="11" id="KW-1185">Reference proteome</keyword>
<dbReference type="SUPFAM" id="SSF50182">
    <property type="entry name" value="Sm-like ribonucleoproteins"/>
    <property type="match status" value="1"/>
</dbReference>
<evidence type="ECO:0000259" key="9">
    <source>
        <dbReference type="Pfam" id="PF21082"/>
    </source>
</evidence>
<dbReference type="STRING" id="573061.Clocel_4370"/>
<feature type="transmembrane region" description="Helical" evidence="7">
    <location>
        <begin position="97"/>
        <end position="130"/>
    </location>
</feature>
<dbReference type="Pfam" id="PF21082">
    <property type="entry name" value="MS_channel_3rd"/>
    <property type="match status" value="1"/>
</dbReference>
<dbReference type="RefSeq" id="WP_010074388.1">
    <property type="nucleotide sequence ID" value="NC_014393.1"/>
</dbReference>
<dbReference type="InterPro" id="IPR045276">
    <property type="entry name" value="YbiO_bact"/>
</dbReference>
<evidence type="ECO:0000256" key="3">
    <source>
        <dbReference type="ARBA" id="ARBA00022475"/>
    </source>
</evidence>
<evidence type="ECO:0000256" key="7">
    <source>
        <dbReference type="SAM" id="Phobius"/>
    </source>
</evidence>
<dbReference type="InterPro" id="IPR006685">
    <property type="entry name" value="MscS_channel_2nd"/>
</dbReference>
<dbReference type="KEGG" id="ccb:Clocel_4370"/>
<dbReference type="GO" id="GO:0008381">
    <property type="term" value="F:mechanosensitive monoatomic ion channel activity"/>
    <property type="evidence" value="ECO:0007669"/>
    <property type="project" value="InterPro"/>
</dbReference>
<keyword evidence="5 7" id="KW-1133">Transmembrane helix</keyword>
<dbReference type="InterPro" id="IPR010920">
    <property type="entry name" value="LSM_dom_sf"/>
</dbReference>
<organism evidence="10 11">
    <name type="scientific">Clostridium cellulovorans (strain ATCC 35296 / DSM 3052 / OCM 3 / 743B)</name>
    <dbReference type="NCBI Taxonomy" id="573061"/>
    <lineage>
        <taxon>Bacteria</taxon>
        <taxon>Bacillati</taxon>
        <taxon>Bacillota</taxon>
        <taxon>Clostridia</taxon>
        <taxon>Eubacteriales</taxon>
        <taxon>Clostridiaceae</taxon>
        <taxon>Clostridium</taxon>
    </lineage>
</organism>
<comment type="similarity">
    <text evidence="2">Belongs to the MscS (TC 1.A.23) family.</text>
</comment>
<dbReference type="HOGENOM" id="CLU_037945_8_2_9"/>
<keyword evidence="3" id="KW-1003">Cell membrane</keyword>
<evidence type="ECO:0000313" key="11">
    <source>
        <dbReference type="Proteomes" id="UP000002730"/>
    </source>
</evidence>
<dbReference type="OrthoDB" id="9809206at2"/>
<evidence type="ECO:0000259" key="8">
    <source>
        <dbReference type="Pfam" id="PF00924"/>
    </source>
</evidence>
<evidence type="ECO:0000256" key="2">
    <source>
        <dbReference type="ARBA" id="ARBA00008017"/>
    </source>
</evidence>